<dbReference type="EMBL" id="JAEPRJ010000001">
    <property type="protein sequence ID" value="MBK5897067.1"/>
    <property type="molecule type" value="Genomic_DNA"/>
</dbReference>
<reference evidence="2 3" key="1">
    <citation type="submission" date="2021-01" db="EMBL/GenBank/DDBJ databases">
        <title>Isolation and description of Catonella massiliensis sp. nov., a novel Catonella species, isolated from a stable periodontitis subject.</title>
        <authorList>
            <person name="Antezack A."/>
            <person name="Boxberger M."/>
            <person name="La Scola B."/>
            <person name="Monnet-Corti V."/>
        </authorList>
    </citation>
    <scope>NUCLEOTIDE SEQUENCE [LARGE SCALE GENOMIC DNA]</scope>
    <source>
        <strain evidence="2 3">Marseille-Q4567</strain>
    </source>
</reference>
<sequence length="332" mass="38077">MNINIYYGGRGLIEDPTIYVCDKITEVLNELRVQVKRYNLYEEKNSISMLPKTLKEADGIILASSLEWFGIGGYMLQFLDACWLYADKSKIAGTYMMPVVTSTAFGEDESYLSLIRAWKILGGKTCQGISSYVEDHTEFELNGQYTRRIERLAEDLYRAINQNLTVFPSSELTIRSNTVVGSNLPLTPQESEQLSVYVSDDNYVKKQKEDIEELSQMFREMLGNEGTDQGDKIKQFRNHFRPQKDFKATYKIELSDQSRSIIVEVNSNELKCYYGELDNTDVSSRTTTEVLDNIIAGKITFQRAFMSGDLAAKGNFKTLRMFDTIFQFQKEQ</sequence>
<protein>
    <submittedName>
        <fullName evidence="2">SCP2 sterol-binding domain-containing protein</fullName>
    </submittedName>
</protein>
<gene>
    <name evidence="2" type="ORF">JJN12_04605</name>
</gene>
<dbReference type="InterPro" id="IPR003033">
    <property type="entry name" value="SCP2_sterol-bd_dom"/>
</dbReference>
<dbReference type="Gene3D" id="3.30.1050.10">
    <property type="entry name" value="SCP2 sterol-binding domain"/>
    <property type="match status" value="1"/>
</dbReference>
<evidence type="ECO:0000313" key="2">
    <source>
        <dbReference type="EMBL" id="MBK5897067.1"/>
    </source>
</evidence>
<proteinExistence type="predicted"/>
<evidence type="ECO:0000259" key="1">
    <source>
        <dbReference type="Pfam" id="PF02036"/>
    </source>
</evidence>
<dbReference type="InterPro" id="IPR036527">
    <property type="entry name" value="SCP2_sterol-bd_dom_sf"/>
</dbReference>
<dbReference type="SUPFAM" id="SSF52218">
    <property type="entry name" value="Flavoproteins"/>
    <property type="match status" value="1"/>
</dbReference>
<dbReference type="RefSeq" id="WP_208428575.1">
    <property type="nucleotide sequence ID" value="NZ_JAEPRJ010000001.1"/>
</dbReference>
<dbReference type="Proteomes" id="UP000604730">
    <property type="component" value="Unassembled WGS sequence"/>
</dbReference>
<dbReference type="SUPFAM" id="SSF55718">
    <property type="entry name" value="SCP-like"/>
    <property type="match status" value="1"/>
</dbReference>
<accession>A0ABS1IYU9</accession>
<feature type="domain" description="SCP2" evidence="1">
    <location>
        <begin position="244"/>
        <end position="326"/>
    </location>
</feature>
<evidence type="ECO:0000313" key="3">
    <source>
        <dbReference type="Proteomes" id="UP000604730"/>
    </source>
</evidence>
<dbReference type="Gene3D" id="3.40.50.360">
    <property type="match status" value="1"/>
</dbReference>
<name>A0ABS1IYU9_9FIRM</name>
<comment type="caution">
    <text evidence="2">The sequence shown here is derived from an EMBL/GenBank/DDBJ whole genome shotgun (WGS) entry which is preliminary data.</text>
</comment>
<organism evidence="2 3">
    <name type="scientific">Catonella massiliensis</name>
    <dbReference type="NCBI Taxonomy" id="2799636"/>
    <lineage>
        <taxon>Bacteria</taxon>
        <taxon>Bacillati</taxon>
        <taxon>Bacillota</taxon>
        <taxon>Clostridia</taxon>
        <taxon>Lachnospirales</taxon>
        <taxon>Lachnospiraceae</taxon>
        <taxon>Catonella</taxon>
    </lineage>
</organism>
<dbReference type="InterPro" id="IPR029039">
    <property type="entry name" value="Flavoprotein-like_sf"/>
</dbReference>
<keyword evidence="3" id="KW-1185">Reference proteome</keyword>
<dbReference type="Pfam" id="PF02036">
    <property type="entry name" value="SCP2"/>
    <property type="match status" value="1"/>
</dbReference>